<evidence type="ECO:0000256" key="3">
    <source>
        <dbReference type="ARBA" id="ARBA00004947"/>
    </source>
</evidence>
<dbReference type="NCBIfam" id="TIGR01179">
    <property type="entry name" value="galE"/>
    <property type="match status" value="1"/>
</dbReference>
<dbReference type="GO" id="GO:0003978">
    <property type="term" value="F:UDP-glucose 4-epimerase activity"/>
    <property type="evidence" value="ECO:0007669"/>
    <property type="project" value="UniProtKB-EC"/>
</dbReference>
<accession>A0ABU8SE72</accession>
<name>A0ABU8SE72_9SPHN</name>
<dbReference type="InterPro" id="IPR001509">
    <property type="entry name" value="Epimerase_deHydtase"/>
</dbReference>
<dbReference type="Gene3D" id="3.90.25.10">
    <property type="entry name" value="UDP-galactose 4-epimerase, domain 1"/>
    <property type="match status" value="1"/>
</dbReference>
<feature type="domain" description="NAD-dependent epimerase/dehydratase" evidence="11">
    <location>
        <begin position="20"/>
        <end position="269"/>
    </location>
</feature>
<dbReference type="Proteomes" id="UP001379235">
    <property type="component" value="Unassembled WGS sequence"/>
</dbReference>
<evidence type="ECO:0000256" key="2">
    <source>
        <dbReference type="ARBA" id="ARBA00001911"/>
    </source>
</evidence>
<keyword evidence="9 10" id="KW-0119">Carbohydrate metabolism</keyword>
<proteinExistence type="inferred from homology"/>
<evidence type="ECO:0000256" key="8">
    <source>
        <dbReference type="ARBA" id="ARBA00023235"/>
    </source>
</evidence>
<comment type="pathway">
    <text evidence="3 10">Carbohydrate metabolism; galactose metabolism.</text>
</comment>
<dbReference type="EC" id="5.1.3.2" evidence="5 10"/>
<organism evidence="12 13">
    <name type="scientific">Novosphingobium aquae</name>
    <dbReference type="NCBI Taxonomy" id="3133435"/>
    <lineage>
        <taxon>Bacteria</taxon>
        <taxon>Pseudomonadati</taxon>
        <taxon>Pseudomonadota</taxon>
        <taxon>Alphaproteobacteria</taxon>
        <taxon>Sphingomonadales</taxon>
        <taxon>Sphingomonadaceae</taxon>
        <taxon>Novosphingobium</taxon>
    </lineage>
</organism>
<evidence type="ECO:0000256" key="1">
    <source>
        <dbReference type="ARBA" id="ARBA00000083"/>
    </source>
</evidence>
<dbReference type="PANTHER" id="PTHR43725:SF53">
    <property type="entry name" value="UDP-ARABINOSE 4-EPIMERASE 1"/>
    <property type="match status" value="1"/>
</dbReference>
<dbReference type="EMBL" id="JBBHJY010000015">
    <property type="protein sequence ID" value="MEJ6012160.1"/>
    <property type="molecule type" value="Genomic_DNA"/>
</dbReference>
<dbReference type="Gene3D" id="3.40.50.720">
    <property type="entry name" value="NAD(P)-binding Rossmann-like Domain"/>
    <property type="match status" value="1"/>
</dbReference>
<comment type="caution">
    <text evidence="12">The sequence shown here is derived from an EMBL/GenBank/DDBJ whole genome shotgun (WGS) entry which is preliminary data.</text>
</comment>
<comment type="catalytic activity">
    <reaction evidence="1 10">
        <text>UDP-alpha-D-glucose = UDP-alpha-D-galactose</text>
        <dbReference type="Rhea" id="RHEA:22168"/>
        <dbReference type="ChEBI" id="CHEBI:58885"/>
        <dbReference type="ChEBI" id="CHEBI:66914"/>
        <dbReference type="EC" id="5.1.3.2"/>
    </reaction>
</comment>
<sequence>MTFPHDPPAGAATGASRGTVLVTGGAGYVGSHCCQAFVKAGWNVVVFDNLSRGWRDFVRWGPLIEGDILDADALARAFAEVKPDAVAHFAALAYVGESVDDPGLYYRTNACGTLNLLEAMVAAGVPRLVFSSTCATYGEPQLMPIGEDCPQSPVNPYGWSKLIVERMLADFDRAHGLKSVALRYFNAAGADPGGAIGERHAPETHLIPLAIRAAERGGDFALTVFGDDFATPDGTCIRDYIHVADLAEAHLAALAYLVKGGATTALNLGTGQGHSVRQVIDTVARLAGRLVRHSVGSRRVGDPPELVADPSRAAAVLGWQARRPGLDAILGDALAWHERERQRQGTAV</sequence>
<keyword evidence="8 10" id="KW-0413">Isomerase</keyword>
<gene>
    <name evidence="12" type="primary">galE</name>
    <name evidence="12" type="ORF">WG900_19830</name>
</gene>
<keyword evidence="13" id="KW-1185">Reference proteome</keyword>
<comment type="cofactor">
    <cofactor evidence="2 10">
        <name>NAD(+)</name>
        <dbReference type="ChEBI" id="CHEBI:57540"/>
    </cofactor>
</comment>
<evidence type="ECO:0000313" key="12">
    <source>
        <dbReference type="EMBL" id="MEJ6012160.1"/>
    </source>
</evidence>
<dbReference type="InterPro" id="IPR005886">
    <property type="entry name" value="UDP_G4E"/>
</dbReference>
<dbReference type="PANTHER" id="PTHR43725">
    <property type="entry name" value="UDP-GLUCOSE 4-EPIMERASE"/>
    <property type="match status" value="1"/>
</dbReference>
<keyword evidence="7 10" id="KW-0520">NAD</keyword>
<dbReference type="CDD" id="cd05247">
    <property type="entry name" value="UDP_G4E_1_SDR_e"/>
    <property type="match status" value="1"/>
</dbReference>
<evidence type="ECO:0000256" key="5">
    <source>
        <dbReference type="ARBA" id="ARBA00013189"/>
    </source>
</evidence>
<evidence type="ECO:0000256" key="10">
    <source>
        <dbReference type="RuleBase" id="RU366046"/>
    </source>
</evidence>
<reference evidence="12 13" key="1">
    <citation type="submission" date="2024-03" db="EMBL/GenBank/DDBJ databases">
        <authorList>
            <person name="Jo J.-H."/>
        </authorList>
    </citation>
    <scope>NUCLEOTIDE SEQUENCE [LARGE SCALE GENOMIC DNA]</scope>
    <source>
        <strain evidence="12 13">AS3R-12</strain>
    </source>
</reference>
<evidence type="ECO:0000313" key="13">
    <source>
        <dbReference type="Proteomes" id="UP001379235"/>
    </source>
</evidence>
<dbReference type="RefSeq" id="WP_339970071.1">
    <property type="nucleotide sequence ID" value="NZ_JBBHJY010000015.1"/>
</dbReference>
<comment type="subunit">
    <text evidence="10">Homodimer.</text>
</comment>
<dbReference type="InterPro" id="IPR036291">
    <property type="entry name" value="NAD(P)-bd_dom_sf"/>
</dbReference>
<comment type="similarity">
    <text evidence="4 10">Belongs to the NAD(P)-dependent epimerase/dehydratase family.</text>
</comment>
<evidence type="ECO:0000259" key="11">
    <source>
        <dbReference type="Pfam" id="PF01370"/>
    </source>
</evidence>
<evidence type="ECO:0000256" key="9">
    <source>
        <dbReference type="ARBA" id="ARBA00023277"/>
    </source>
</evidence>
<dbReference type="SUPFAM" id="SSF51735">
    <property type="entry name" value="NAD(P)-binding Rossmann-fold domains"/>
    <property type="match status" value="1"/>
</dbReference>
<dbReference type="Pfam" id="PF01370">
    <property type="entry name" value="Epimerase"/>
    <property type="match status" value="1"/>
</dbReference>
<evidence type="ECO:0000256" key="4">
    <source>
        <dbReference type="ARBA" id="ARBA00007637"/>
    </source>
</evidence>
<evidence type="ECO:0000256" key="6">
    <source>
        <dbReference type="ARBA" id="ARBA00018569"/>
    </source>
</evidence>
<protein>
    <recommendedName>
        <fullName evidence="6 10">UDP-glucose 4-epimerase</fullName>
        <ecNumber evidence="5 10">5.1.3.2</ecNumber>
    </recommendedName>
</protein>
<evidence type="ECO:0000256" key="7">
    <source>
        <dbReference type="ARBA" id="ARBA00023027"/>
    </source>
</evidence>